<protein>
    <recommendedName>
        <fullName evidence="1">Heterokaryon incompatibility domain-containing protein</fullName>
    </recommendedName>
</protein>
<dbReference type="EMBL" id="QJNU01000064">
    <property type="protein sequence ID" value="RYP08425.1"/>
    <property type="molecule type" value="Genomic_DNA"/>
</dbReference>
<reference evidence="2 3" key="1">
    <citation type="submission" date="2018-06" db="EMBL/GenBank/DDBJ databases">
        <title>Complete Genomes of Monosporascus.</title>
        <authorList>
            <person name="Robinson A.J."/>
            <person name="Natvig D.O."/>
        </authorList>
    </citation>
    <scope>NUCLEOTIDE SEQUENCE [LARGE SCALE GENOMIC DNA]</scope>
    <source>
        <strain evidence="2 3">CBS 110550</strain>
    </source>
</reference>
<dbReference type="PANTHER" id="PTHR24148:SF64">
    <property type="entry name" value="HETEROKARYON INCOMPATIBILITY DOMAIN-CONTAINING PROTEIN"/>
    <property type="match status" value="1"/>
</dbReference>
<organism evidence="2 3">
    <name type="scientific">Monosporascus ibericus</name>
    <dbReference type="NCBI Taxonomy" id="155417"/>
    <lineage>
        <taxon>Eukaryota</taxon>
        <taxon>Fungi</taxon>
        <taxon>Dikarya</taxon>
        <taxon>Ascomycota</taxon>
        <taxon>Pezizomycotina</taxon>
        <taxon>Sordariomycetes</taxon>
        <taxon>Xylariomycetidae</taxon>
        <taxon>Xylariales</taxon>
        <taxon>Xylariales incertae sedis</taxon>
        <taxon>Monosporascus</taxon>
    </lineage>
</organism>
<evidence type="ECO:0000259" key="1">
    <source>
        <dbReference type="Pfam" id="PF06985"/>
    </source>
</evidence>
<comment type="caution">
    <text evidence="2">The sequence shown here is derived from an EMBL/GenBank/DDBJ whole genome shotgun (WGS) entry which is preliminary data.</text>
</comment>
<feature type="domain" description="Heterokaryon incompatibility" evidence="1">
    <location>
        <begin position="53"/>
        <end position="210"/>
    </location>
</feature>
<dbReference type="InterPro" id="IPR010730">
    <property type="entry name" value="HET"/>
</dbReference>
<evidence type="ECO:0000313" key="2">
    <source>
        <dbReference type="EMBL" id="RYP08425.1"/>
    </source>
</evidence>
<evidence type="ECO:0000313" key="3">
    <source>
        <dbReference type="Proteomes" id="UP000293360"/>
    </source>
</evidence>
<sequence>MPRYDSEPLYRRHILHQGARRIRLLHLQSAASRIAQLRGYMSVCSLDYPEAAFETLSYVWGDASLKESTIIIDGHVLSITKTLGSALRHLRTRDRPLCIWIDAICINQEDEDEKSDQVALMGDIYRRCSHVNVWLPGPTDAAASLGSTASLQALFSHIASNHFHDMPGYFTDEGTGQLAFEETDEFTAAWEGFQLVAESPWWTRAWTAQEAILPPRVHFMYGSAEACDLETIAKGMDRQWQFGKGLQPCCTEAIALFPRSKVDALWAFFSQYTQISSRRAAGRARDFDGRDYFYMVVRSFADRSCLEPRDRIYSLWSQTVSKCYKDHTPSYSQPLEDVFSEVMKCMISEAQTNSFLYAGTDFRVLYGPGFGPNATKPSWVPNFVGTISSESVESNLCRLACSRLFRASGWKKSTLRLSGDELHLDGVYMDRIRAVGLPVRNADVSTSCKGVFDQWWDMIRTIETASTYHDLARLLCGDVYYERQTRIRRIGRNASFFVQNAFAIHWIKLGAEIGLHMMANSEMWRRASPGDYLRDEFDRLWGGGDLDGLEDMAYKKTVITALRDRALYVTEGRRMGLFVHECDGLSRSIGRVLDEVGVEEEKENG</sequence>
<accession>A0A4Q4TMM7</accession>
<gene>
    <name evidence="2" type="ORF">DL764_001913</name>
</gene>
<dbReference type="AlphaFoldDB" id="A0A4Q4TMM7"/>
<dbReference type="PANTHER" id="PTHR24148">
    <property type="entry name" value="ANKYRIN REPEAT DOMAIN-CONTAINING PROTEIN 39 HOMOLOG-RELATED"/>
    <property type="match status" value="1"/>
</dbReference>
<keyword evidence="3" id="KW-1185">Reference proteome</keyword>
<dbReference type="OrthoDB" id="3557394at2759"/>
<dbReference type="Proteomes" id="UP000293360">
    <property type="component" value="Unassembled WGS sequence"/>
</dbReference>
<dbReference type="STRING" id="155417.A0A4Q4TMM7"/>
<name>A0A4Q4TMM7_9PEZI</name>
<dbReference type="InterPro" id="IPR052895">
    <property type="entry name" value="HetReg/Transcr_Mod"/>
</dbReference>
<dbReference type="Pfam" id="PF06985">
    <property type="entry name" value="HET"/>
    <property type="match status" value="1"/>
</dbReference>
<proteinExistence type="predicted"/>